<sequence>MRHPFVTPSACVLPLLVGHGLCHHRYRIVDYSLTAPREAAEKPWWDLTIRSSAVIVRYPLQDYTRPLIISGFPRCSGGYSHHHYLVILLEERKGVRLRYTTPSCARYAVGRWPSANFRLKKKTLFISRIPEGYQSLVVTVTIIPRLRMPFPPTATPPTPTPTPTPQERITQKISNTDRRIYYRRREQGKAEGDGMNKKNAQIRSGVPLSSTSLQIWHLSPCRVCPSGFAAKPEPS</sequence>
<evidence type="ECO:0000313" key="2">
    <source>
        <dbReference type="Proteomes" id="UP001303473"/>
    </source>
</evidence>
<dbReference type="Proteomes" id="UP001303473">
    <property type="component" value="Unassembled WGS sequence"/>
</dbReference>
<accession>A0AAN6S480</accession>
<protein>
    <submittedName>
        <fullName evidence="1">Uncharacterized protein</fullName>
    </submittedName>
</protein>
<gene>
    <name evidence="1" type="ORF">QBC46DRAFT_139350</name>
</gene>
<reference evidence="2" key="1">
    <citation type="journal article" date="2023" name="Mol. Phylogenet. Evol.">
        <title>Genome-scale phylogeny and comparative genomics of the fungal order Sordariales.</title>
        <authorList>
            <person name="Hensen N."/>
            <person name="Bonometti L."/>
            <person name="Westerberg I."/>
            <person name="Brannstrom I.O."/>
            <person name="Guillou S."/>
            <person name="Cros-Aarteil S."/>
            <person name="Calhoun S."/>
            <person name="Haridas S."/>
            <person name="Kuo A."/>
            <person name="Mondo S."/>
            <person name="Pangilinan J."/>
            <person name="Riley R."/>
            <person name="LaButti K."/>
            <person name="Andreopoulos B."/>
            <person name="Lipzen A."/>
            <person name="Chen C."/>
            <person name="Yan M."/>
            <person name="Daum C."/>
            <person name="Ng V."/>
            <person name="Clum A."/>
            <person name="Steindorff A."/>
            <person name="Ohm R.A."/>
            <person name="Martin F."/>
            <person name="Silar P."/>
            <person name="Natvig D.O."/>
            <person name="Lalanne C."/>
            <person name="Gautier V."/>
            <person name="Ament-Velasquez S.L."/>
            <person name="Kruys A."/>
            <person name="Hutchinson M.I."/>
            <person name="Powell A.J."/>
            <person name="Barry K."/>
            <person name="Miller A.N."/>
            <person name="Grigoriev I.V."/>
            <person name="Debuchy R."/>
            <person name="Gladieux P."/>
            <person name="Hiltunen Thoren M."/>
            <person name="Johannesson H."/>
        </authorList>
    </citation>
    <scope>NUCLEOTIDE SEQUENCE [LARGE SCALE GENOMIC DNA]</scope>
    <source>
        <strain evidence="2">CBS 340.73</strain>
    </source>
</reference>
<proteinExistence type="predicted"/>
<comment type="caution">
    <text evidence="1">The sequence shown here is derived from an EMBL/GenBank/DDBJ whole genome shotgun (WGS) entry which is preliminary data.</text>
</comment>
<dbReference type="AlphaFoldDB" id="A0AAN6S480"/>
<dbReference type="EMBL" id="MU853804">
    <property type="protein sequence ID" value="KAK3939860.1"/>
    <property type="molecule type" value="Genomic_DNA"/>
</dbReference>
<keyword evidence="2" id="KW-1185">Reference proteome</keyword>
<evidence type="ECO:0000313" key="1">
    <source>
        <dbReference type="EMBL" id="KAK3939860.1"/>
    </source>
</evidence>
<organism evidence="1 2">
    <name type="scientific">Diplogelasinospora grovesii</name>
    <dbReference type="NCBI Taxonomy" id="303347"/>
    <lineage>
        <taxon>Eukaryota</taxon>
        <taxon>Fungi</taxon>
        <taxon>Dikarya</taxon>
        <taxon>Ascomycota</taxon>
        <taxon>Pezizomycotina</taxon>
        <taxon>Sordariomycetes</taxon>
        <taxon>Sordariomycetidae</taxon>
        <taxon>Sordariales</taxon>
        <taxon>Diplogelasinosporaceae</taxon>
        <taxon>Diplogelasinospora</taxon>
    </lineage>
</organism>
<name>A0AAN6S480_9PEZI</name>